<name>A0A2P2NFJ6_RHIMU</name>
<dbReference type="AlphaFoldDB" id="A0A2P2NFJ6"/>
<reference evidence="1" key="1">
    <citation type="submission" date="2018-02" db="EMBL/GenBank/DDBJ databases">
        <title>Rhizophora mucronata_Transcriptome.</title>
        <authorList>
            <person name="Meera S.P."/>
            <person name="Sreeshan A."/>
            <person name="Augustine A."/>
        </authorList>
    </citation>
    <scope>NUCLEOTIDE SEQUENCE</scope>
    <source>
        <tissue evidence="1">Leaf</tissue>
    </source>
</reference>
<dbReference type="EMBL" id="GGEC01060748">
    <property type="protein sequence ID" value="MBX41232.1"/>
    <property type="molecule type" value="Transcribed_RNA"/>
</dbReference>
<proteinExistence type="predicted"/>
<organism evidence="1">
    <name type="scientific">Rhizophora mucronata</name>
    <name type="common">Asiatic mangrove</name>
    <dbReference type="NCBI Taxonomy" id="61149"/>
    <lineage>
        <taxon>Eukaryota</taxon>
        <taxon>Viridiplantae</taxon>
        <taxon>Streptophyta</taxon>
        <taxon>Embryophyta</taxon>
        <taxon>Tracheophyta</taxon>
        <taxon>Spermatophyta</taxon>
        <taxon>Magnoliopsida</taxon>
        <taxon>eudicotyledons</taxon>
        <taxon>Gunneridae</taxon>
        <taxon>Pentapetalae</taxon>
        <taxon>rosids</taxon>
        <taxon>fabids</taxon>
        <taxon>Malpighiales</taxon>
        <taxon>Rhizophoraceae</taxon>
        <taxon>Rhizophora</taxon>
    </lineage>
</organism>
<protein>
    <submittedName>
        <fullName evidence="1">Uncharacterized protein</fullName>
    </submittedName>
</protein>
<evidence type="ECO:0000313" key="1">
    <source>
        <dbReference type="EMBL" id="MBX41232.1"/>
    </source>
</evidence>
<accession>A0A2P2NFJ6</accession>
<sequence length="55" mass="5838">MGLFGLPVADCIHSYIEGGVCGCGWRLLVDGISAITGNDLYKAMRSEGLPPKIKN</sequence>